<evidence type="ECO:0000313" key="9">
    <source>
        <dbReference type="EMBL" id="KAK9846471.1"/>
    </source>
</evidence>
<dbReference type="FunFam" id="3.30.70.580:FF:000002">
    <property type="entry name" value="tRNA pseudouridine synthase"/>
    <property type="match status" value="1"/>
</dbReference>
<name>A0AAW1SJW2_9CHLO</name>
<dbReference type="InterPro" id="IPR041708">
    <property type="entry name" value="PUS1/PUS2-like"/>
</dbReference>
<keyword evidence="3" id="KW-0413">Isomerase</keyword>
<reference evidence="9 10" key="1">
    <citation type="journal article" date="2024" name="Nat. Commun.">
        <title>Phylogenomics reveals the evolutionary origins of lichenization in chlorophyte algae.</title>
        <authorList>
            <person name="Puginier C."/>
            <person name="Libourel C."/>
            <person name="Otte J."/>
            <person name="Skaloud P."/>
            <person name="Haon M."/>
            <person name="Grisel S."/>
            <person name="Petersen M."/>
            <person name="Berrin J.G."/>
            <person name="Delaux P.M."/>
            <person name="Dal Grande F."/>
            <person name="Keller J."/>
        </authorList>
    </citation>
    <scope>NUCLEOTIDE SEQUENCE [LARGE SCALE GENOMIC DNA]</scope>
    <source>
        <strain evidence="9 10">SAG 245.80</strain>
    </source>
</reference>
<accession>A0AAW1SJW2</accession>
<feature type="binding site" evidence="6">
    <location>
        <position position="122"/>
    </location>
    <ligand>
        <name>substrate</name>
    </ligand>
</feature>
<dbReference type="EMBL" id="JALJOU010000001">
    <property type="protein sequence ID" value="KAK9846471.1"/>
    <property type="molecule type" value="Genomic_DNA"/>
</dbReference>
<keyword evidence="2" id="KW-0819">tRNA processing</keyword>
<dbReference type="AlphaFoldDB" id="A0AAW1SJW2"/>
<evidence type="ECO:0000313" key="10">
    <source>
        <dbReference type="Proteomes" id="UP001445335"/>
    </source>
</evidence>
<dbReference type="GO" id="GO:0003723">
    <property type="term" value="F:RNA binding"/>
    <property type="evidence" value="ECO:0007669"/>
    <property type="project" value="InterPro"/>
</dbReference>
<dbReference type="GO" id="GO:0031119">
    <property type="term" value="P:tRNA pseudouridine synthesis"/>
    <property type="evidence" value="ECO:0007669"/>
    <property type="project" value="InterPro"/>
</dbReference>
<comment type="caution">
    <text evidence="9">The sequence shown here is derived from an EMBL/GenBank/DDBJ whole genome shotgun (WGS) entry which is preliminary data.</text>
</comment>
<dbReference type="Proteomes" id="UP001445335">
    <property type="component" value="Unassembled WGS sequence"/>
</dbReference>
<dbReference type="InterPro" id="IPR020094">
    <property type="entry name" value="TruA/RsuA/RluB/E/F_N"/>
</dbReference>
<dbReference type="Pfam" id="PF01416">
    <property type="entry name" value="PseudoU_synth_1"/>
    <property type="match status" value="1"/>
</dbReference>
<evidence type="ECO:0000259" key="8">
    <source>
        <dbReference type="Pfam" id="PF01416"/>
    </source>
</evidence>
<keyword evidence="10" id="KW-1185">Reference proteome</keyword>
<feature type="region of interest" description="Disordered" evidence="7">
    <location>
        <begin position="167"/>
        <end position="244"/>
    </location>
</feature>
<dbReference type="SUPFAM" id="SSF55120">
    <property type="entry name" value="Pseudouridine synthase"/>
    <property type="match status" value="2"/>
</dbReference>
<comment type="similarity">
    <text evidence="1">Belongs to the tRNA pseudouridine synthase TruA family.</text>
</comment>
<evidence type="ECO:0000256" key="5">
    <source>
        <dbReference type="PIRSR" id="PIRSR641708-1"/>
    </source>
</evidence>
<dbReference type="PANTHER" id="PTHR11142:SF9">
    <property type="entry name" value="TRNA PSEUDOURIDINE SYNTHASE-RELATED"/>
    <property type="match status" value="1"/>
</dbReference>
<dbReference type="InterPro" id="IPR001406">
    <property type="entry name" value="PsdUridine_synth_TruA"/>
</dbReference>
<dbReference type="InterPro" id="IPR020095">
    <property type="entry name" value="PsdUridine_synth_TruA_C"/>
</dbReference>
<feature type="compositionally biased region" description="Acidic residues" evidence="7">
    <location>
        <begin position="200"/>
        <end position="223"/>
    </location>
</feature>
<evidence type="ECO:0000256" key="2">
    <source>
        <dbReference type="ARBA" id="ARBA00022694"/>
    </source>
</evidence>
<evidence type="ECO:0000256" key="6">
    <source>
        <dbReference type="PIRSR" id="PIRSR641708-2"/>
    </source>
</evidence>
<proteinExistence type="inferred from homology"/>
<dbReference type="InterPro" id="IPR020097">
    <property type="entry name" value="PsdUridine_synth_TruA_a/b_dom"/>
</dbReference>
<dbReference type="GO" id="GO:0005634">
    <property type="term" value="C:nucleus"/>
    <property type="evidence" value="ECO:0007669"/>
    <property type="project" value="TreeGrafter"/>
</dbReference>
<dbReference type="PANTHER" id="PTHR11142">
    <property type="entry name" value="PSEUDOURIDYLATE SYNTHASE"/>
    <property type="match status" value="1"/>
</dbReference>
<evidence type="ECO:0000256" key="1">
    <source>
        <dbReference type="ARBA" id="ARBA00009375"/>
    </source>
</evidence>
<dbReference type="Gene3D" id="3.30.70.660">
    <property type="entry name" value="Pseudouridine synthase I, catalytic domain, C-terminal subdomain"/>
    <property type="match status" value="2"/>
</dbReference>
<feature type="active site" description="Nucleophile" evidence="5">
    <location>
        <position position="57"/>
    </location>
</feature>
<evidence type="ECO:0000256" key="7">
    <source>
        <dbReference type="SAM" id="MobiDB-lite"/>
    </source>
</evidence>
<dbReference type="GO" id="GO:0009982">
    <property type="term" value="F:pseudouridine synthase activity"/>
    <property type="evidence" value="ECO:0007669"/>
    <property type="project" value="InterPro"/>
</dbReference>
<dbReference type="InterPro" id="IPR020103">
    <property type="entry name" value="PsdUridine_synth_cat_dom_sf"/>
</dbReference>
<comment type="catalytic activity">
    <reaction evidence="4">
        <text>a uridine in tRNA = a pseudouridine in tRNA</text>
        <dbReference type="Rhea" id="RHEA:54572"/>
        <dbReference type="Rhea" id="RHEA-COMP:13339"/>
        <dbReference type="Rhea" id="RHEA-COMP:13934"/>
        <dbReference type="ChEBI" id="CHEBI:65314"/>
        <dbReference type="ChEBI" id="CHEBI:65315"/>
    </reaction>
</comment>
<organism evidence="9 10">
    <name type="scientific">Elliptochloris bilobata</name>
    <dbReference type="NCBI Taxonomy" id="381761"/>
    <lineage>
        <taxon>Eukaryota</taxon>
        <taxon>Viridiplantae</taxon>
        <taxon>Chlorophyta</taxon>
        <taxon>core chlorophytes</taxon>
        <taxon>Trebouxiophyceae</taxon>
        <taxon>Trebouxiophyceae incertae sedis</taxon>
        <taxon>Elliptochloris clade</taxon>
        <taxon>Elliptochloris</taxon>
    </lineage>
</organism>
<evidence type="ECO:0000256" key="4">
    <source>
        <dbReference type="ARBA" id="ARBA00036943"/>
    </source>
</evidence>
<gene>
    <name evidence="9" type="ORF">WJX81_004698</name>
</gene>
<dbReference type="CDD" id="cd02568">
    <property type="entry name" value="PseudoU_synth_PUS1_PUS2"/>
    <property type="match status" value="1"/>
</dbReference>
<sequence length="437" mass="47492">MAYIGTAYKGLQLQRTEGDASTVEGVLETALFRAGSILESNMGSLSKLGWSRSSRTDKGVHSVATVVACKLEIDVEDFQQDSEGLRLAQSINAHLPPEVRVLSVQRVNRSFNARNSCNSRTYHYYLPASIMGLRLDGSTEDAAVLERLQAALSLFVGTHPFHNFTQRRLYRPGAPGQKNKWRTRHPWKPAAAGSAAEGAGADDDDAPGGVREDEDAEEEEKEAPEDLKAPSSSEAGQPDGAAGLKAERRLRRSLTEPLDMSLRWLEERDLADPVSRGHSRILSIVEAASPAALLPGGPPCLQVTVEGTSFMLHQIRHMIGAAVLVARGQAPLAWLRAVLTQPARSHVPLAPPQVLVLADADFFPFRLSAPVAKLSGAALRLREGALLARHAFCKEVLYPALQPLLQDASWARWDATLSRVTHSAELEVHVLLSNILD</sequence>
<feature type="domain" description="Pseudouridine synthase I TruA alpha/beta" evidence="8">
    <location>
        <begin position="300"/>
        <end position="362"/>
    </location>
</feature>
<feature type="compositionally biased region" description="Low complexity" evidence="7">
    <location>
        <begin position="190"/>
        <end position="199"/>
    </location>
</feature>
<evidence type="ECO:0000256" key="3">
    <source>
        <dbReference type="ARBA" id="ARBA00023235"/>
    </source>
</evidence>
<dbReference type="Gene3D" id="3.30.70.580">
    <property type="entry name" value="Pseudouridine synthase I, catalytic domain, N-terminal subdomain"/>
    <property type="match status" value="1"/>
</dbReference>
<dbReference type="GO" id="GO:1990481">
    <property type="term" value="P:mRNA pseudouridine synthesis"/>
    <property type="evidence" value="ECO:0007669"/>
    <property type="project" value="TreeGrafter"/>
</dbReference>
<protein>
    <recommendedName>
        <fullName evidence="8">Pseudouridine synthase I TruA alpha/beta domain-containing protein</fullName>
    </recommendedName>
</protein>